<comment type="caution">
    <text evidence="1">The sequence shown here is derived from an EMBL/GenBank/DDBJ whole genome shotgun (WGS) entry which is preliminary data.</text>
</comment>
<proteinExistence type="predicted"/>
<dbReference type="Proteomes" id="UP000006073">
    <property type="component" value="Unassembled WGS sequence"/>
</dbReference>
<dbReference type="OrthoDB" id="835613at2"/>
<dbReference type="EMBL" id="ALWO02000012">
    <property type="protein sequence ID" value="EOZ99527.1"/>
    <property type="molecule type" value="Genomic_DNA"/>
</dbReference>
<organism evidence="1 2">
    <name type="scientific">Indibacter alkaliphilus (strain CCUG 57479 / KCTC 22604 / LW1)</name>
    <dbReference type="NCBI Taxonomy" id="1189612"/>
    <lineage>
        <taxon>Bacteria</taxon>
        <taxon>Pseudomonadati</taxon>
        <taxon>Bacteroidota</taxon>
        <taxon>Cytophagia</taxon>
        <taxon>Cytophagales</taxon>
        <taxon>Cyclobacteriaceae</taxon>
    </lineage>
</organism>
<evidence type="ECO:0000313" key="1">
    <source>
        <dbReference type="EMBL" id="EOZ99527.1"/>
    </source>
</evidence>
<dbReference type="AlphaFoldDB" id="S2DKR0"/>
<protein>
    <recommendedName>
        <fullName evidence="3">TolB-like 6-blade propeller-like</fullName>
    </recommendedName>
</protein>
<reference evidence="1 2" key="1">
    <citation type="journal article" date="2013" name="Genome Announc.">
        <title>Draft Genome Sequence of Indibacter alkaliphilus Strain LW1T, Isolated from Lonar Lake, a Haloalkaline Lake in the Buldana District of Maharashtra, India.</title>
        <authorList>
            <person name="Singh A."/>
            <person name="Kumar Jangir P."/>
            <person name="Sharma R."/>
            <person name="Singh A."/>
            <person name="Kumar Pinnaka A."/>
            <person name="Shivaji S."/>
        </authorList>
    </citation>
    <scope>NUCLEOTIDE SEQUENCE [LARGE SCALE GENOMIC DNA]</scope>
    <source>
        <strain evidence="2">CCUG 57479 / KCTC 22604 / LW1</strain>
    </source>
</reference>
<evidence type="ECO:0000313" key="2">
    <source>
        <dbReference type="Proteomes" id="UP000006073"/>
    </source>
</evidence>
<gene>
    <name evidence="1" type="ORF">A33Q_0532</name>
</gene>
<dbReference type="RefSeq" id="WP_009036417.1">
    <property type="nucleotide sequence ID" value="NZ_ALWO02000012.1"/>
</dbReference>
<dbReference type="PROSITE" id="PS51257">
    <property type="entry name" value="PROKAR_LIPOPROTEIN"/>
    <property type="match status" value="1"/>
</dbReference>
<keyword evidence="2" id="KW-1185">Reference proteome</keyword>
<sequence>MKIKARFSSFSTALSLLAVLSCDPKDPIPESPVIWEKAIGIEEGIFNAKVINGELYVASPSRIYPEATLQGPNDFVDLSLFMQSSFPYRLPISDKLMVALNPSEISLLPTGNSSEKEALKINLRQLDPEFLRFPQIGLGVGDQLSIDAKGNVLIPYLSKEGERQKNNPDFLWLKTSVEGGKVKILDQKFLKEEYLAGSSAIRWIRTFDDFIRVTIEGKTFDIDEFGNIDLRFDQYTKSVQVGNEIVTFASEYVDRFPFQVFKSDLSGKNSALIRTYENDRSPLVSQLMWIGTGLATIDGKLIFYNADALYLVDLTEDSILFTELDNTGLERAYISSIQLLDNSTVFVASACTDSHYNNCGGFYKPLDKFFTPKK</sequence>
<evidence type="ECO:0008006" key="3">
    <source>
        <dbReference type="Google" id="ProtNLM"/>
    </source>
</evidence>
<name>S2DKR0_INDAL</name>
<accession>S2DKR0</accession>